<reference evidence="2 3" key="1">
    <citation type="submission" date="2019-05" db="EMBL/GenBank/DDBJ databases">
        <title>Microbulbifer harenosus sp. nov., an alginate-degrading bacterium isolated from coastal sand.</title>
        <authorList>
            <person name="Huang H."/>
            <person name="Mo K."/>
            <person name="Bao S."/>
        </authorList>
    </citation>
    <scope>NUCLEOTIDE SEQUENCE [LARGE SCALE GENOMIC DNA]</scope>
    <source>
        <strain evidence="2 3">HB161719</strain>
    </source>
</reference>
<accession>A0ABY2UEF2</accession>
<dbReference type="PANTHER" id="PTHR45947">
    <property type="entry name" value="SULFOQUINOVOSYL TRANSFERASE SQD2"/>
    <property type="match status" value="1"/>
</dbReference>
<dbReference type="Gene3D" id="3.40.50.2000">
    <property type="entry name" value="Glycogen Phosphorylase B"/>
    <property type="match status" value="1"/>
</dbReference>
<dbReference type="InterPro" id="IPR050194">
    <property type="entry name" value="Glycosyltransferase_grp1"/>
</dbReference>
<protein>
    <submittedName>
        <fullName evidence="2">Glycosyltransferase family 4 protein</fullName>
    </submittedName>
</protein>
<dbReference type="Proteomes" id="UP000306791">
    <property type="component" value="Unassembled WGS sequence"/>
</dbReference>
<evidence type="ECO:0000313" key="2">
    <source>
        <dbReference type="EMBL" id="TLM75621.1"/>
    </source>
</evidence>
<name>A0ABY2UEF2_9GAMM</name>
<evidence type="ECO:0000313" key="3">
    <source>
        <dbReference type="Proteomes" id="UP000306791"/>
    </source>
</evidence>
<dbReference type="EMBL" id="VANI01000016">
    <property type="protein sequence ID" value="TLM75621.1"/>
    <property type="molecule type" value="Genomic_DNA"/>
</dbReference>
<keyword evidence="3" id="KW-1185">Reference proteome</keyword>
<gene>
    <name evidence="2" type="ORF">FDY93_15085</name>
</gene>
<dbReference type="CDD" id="cd03801">
    <property type="entry name" value="GT4_PimA-like"/>
    <property type="match status" value="1"/>
</dbReference>
<dbReference type="SUPFAM" id="SSF53756">
    <property type="entry name" value="UDP-Glycosyltransferase/glycogen phosphorylase"/>
    <property type="match status" value="1"/>
</dbReference>
<sequence length="369" mass="40864">MKVTFAFPVPSLCGGCRVVAIYAQALANNGHEVTIVCPSHKNGGVAATLKRLMKGDIFLRDHLAHSHFSNLAGVNIIQLPPAKMSSPSFYPRADVLVATWWKTVEWIAGFPEEKGKKCYFVQHHEVHDEQPRERVELTYKTPYPKIVIAEWLSKVMAEQYDDHRTHLVPNAVDHTLFFREEDTTAAEFTVCSMYSETRFKGVDITLSAFSRVRERIPQAHMIMFGAEPLRDGRTLPEGVEFVLAPSRAKLRQIYASSRAYVFSSRSEGFGLPILEALACGCPVVATDAGCAPEYIRNGVNGYINEVDDVDGQANSIESILRLESAAWVTMSKAAIDAVANSSWSNSSNTFEKVLACLTDAEMPLCKDAV</sequence>
<proteinExistence type="predicted"/>
<comment type="caution">
    <text evidence="2">The sequence shown here is derived from an EMBL/GenBank/DDBJ whole genome shotgun (WGS) entry which is preliminary data.</text>
</comment>
<feature type="domain" description="Glycosyl transferase family 1" evidence="1">
    <location>
        <begin position="197"/>
        <end position="323"/>
    </location>
</feature>
<evidence type="ECO:0000259" key="1">
    <source>
        <dbReference type="Pfam" id="PF00534"/>
    </source>
</evidence>
<dbReference type="Pfam" id="PF00534">
    <property type="entry name" value="Glycos_transf_1"/>
    <property type="match status" value="1"/>
</dbReference>
<dbReference type="RefSeq" id="WP_138236593.1">
    <property type="nucleotide sequence ID" value="NZ_CP185860.1"/>
</dbReference>
<organism evidence="2 3">
    <name type="scientific">Microbulbifer harenosus</name>
    <dbReference type="NCBI Taxonomy" id="2576840"/>
    <lineage>
        <taxon>Bacteria</taxon>
        <taxon>Pseudomonadati</taxon>
        <taxon>Pseudomonadota</taxon>
        <taxon>Gammaproteobacteria</taxon>
        <taxon>Cellvibrionales</taxon>
        <taxon>Microbulbiferaceae</taxon>
        <taxon>Microbulbifer</taxon>
    </lineage>
</organism>
<dbReference type="InterPro" id="IPR001296">
    <property type="entry name" value="Glyco_trans_1"/>
</dbReference>
<dbReference type="PANTHER" id="PTHR45947:SF3">
    <property type="entry name" value="SULFOQUINOVOSYL TRANSFERASE SQD2"/>
    <property type="match status" value="1"/>
</dbReference>
<dbReference type="Gene3D" id="3.40.50.11090">
    <property type="match status" value="1"/>
</dbReference>